<dbReference type="PROSITE" id="PS51570">
    <property type="entry name" value="SAM_MT43_SUVAR420_2"/>
    <property type="match status" value="1"/>
</dbReference>
<feature type="compositionally biased region" description="Polar residues" evidence="13">
    <location>
        <begin position="406"/>
        <end position="418"/>
    </location>
</feature>
<feature type="region of interest" description="Disordered" evidence="13">
    <location>
        <begin position="319"/>
        <end position="347"/>
    </location>
</feature>
<feature type="compositionally biased region" description="Basic and acidic residues" evidence="13">
    <location>
        <begin position="471"/>
        <end position="482"/>
    </location>
</feature>
<reference evidence="16 18" key="3">
    <citation type="submission" date="2019-07" db="EMBL/GenBank/DDBJ databases">
        <authorList>
            <person name="Jastrzebski P J."/>
            <person name="Paukszto L."/>
            <person name="Jastrzebski P J."/>
        </authorList>
    </citation>
    <scope>NUCLEOTIDE SEQUENCE [LARGE SCALE GENOMIC DNA]</scope>
    <source>
        <strain evidence="16 18">WMS-il1</strain>
    </source>
</reference>
<feature type="region of interest" description="Disordered" evidence="13">
    <location>
        <begin position="726"/>
        <end position="750"/>
    </location>
</feature>
<feature type="domain" description="SET" evidence="14">
    <location>
        <begin position="113"/>
        <end position="231"/>
    </location>
</feature>
<feature type="region of interest" description="Disordered" evidence="13">
    <location>
        <begin position="394"/>
        <end position="462"/>
    </location>
</feature>
<dbReference type="SUPFAM" id="SSF82199">
    <property type="entry name" value="SET domain"/>
    <property type="match status" value="1"/>
</dbReference>
<dbReference type="Gene3D" id="2.170.270.10">
    <property type="entry name" value="SET domain"/>
    <property type="match status" value="1"/>
</dbReference>
<evidence type="ECO:0000313" key="16">
    <source>
        <dbReference type="EMBL" id="VUZ57561.1"/>
    </source>
</evidence>
<gene>
    <name evidence="15" type="ORF">HDID_LOCUS7312</name>
    <name evidence="16" type="ORF">WMSIL1_LOCUS15107</name>
</gene>
<proteinExistence type="predicted"/>
<evidence type="ECO:0000313" key="19">
    <source>
        <dbReference type="WBParaSite" id="HDID_0000731401-mRNA-1"/>
    </source>
</evidence>
<evidence type="ECO:0000256" key="4">
    <source>
        <dbReference type="ARBA" id="ARBA00022454"/>
    </source>
</evidence>
<dbReference type="AlphaFoldDB" id="A0A158QEF3"/>
<evidence type="ECO:0000256" key="10">
    <source>
        <dbReference type="ARBA" id="ARBA00023015"/>
    </source>
</evidence>
<dbReference type="Gene3D" id="1.10.10.1700">
    <property type="entry name" value="Histone-lysine N-methyltransferase"/>
    <property type="match status" value="1"/>
</dbReference>
<evidence type="ECO:0000313" key="17">
    <source>
        <dbReference type="Proteomes" id="UP000274504"/>
    </source>
</evidence>
<dbReference type="EC" id="2.1.1.362" evidence="3"/>
<feature type="region of interest" description="Disordered" evidence="13">
    <location>
        <begin position="273"/>
        <end position="293"/>
    </location>
</feature>
<feature type="compositionally biased region" description="Low complexity" evidence="13">
    <location>
        <begin position="524"/>
        <end position="534"/>
    </location>
</feature>
<dbReference type="Pfam" id="PF00856">
    <property type="entry name" value="SET"/>
    <property type="match status" value="1"/>
</dbReference>
<evidence type="ECO:0000313" key="18">
    <source>
        <dbReference type="Proteomes" id="UP000321570"/>
    </source>
</evidence>
<dbReference type="SMART" id="SM00317">
    <property type="entry name" value="SET"/>
    <property type="match status" value="1"/>
</dbReference>
<keyword evidence="11" id="KW-0804">Transcription</keyword>
<dbReference type="GO" id="GO:0005634">
    <property type="term" value="C:nucleus"/>
    <property type="evidence" value="ECO:0007669"/>
    <property type="project" value="UniProtKB-SubCell"/>
</dbReference>
<feature type="compositionally biased region" description="Low complexity" evidence="13">
    <location>
        <begin position="548"/>
        <end position="557"/>
    </location>
</feature>
<dbReference type="WBParaSite" id="HDID_0000731401-mRNA-1">
    <property type="protein sequence ID" value="HDID_0000731401-mRNA-1"/>
    <property type="gene ID" value="HDID_0000731401"/>
</dbReference>
<evidence type="ECO:0000259" key="14">
    <source>
        <dbReference type="PROSITE" id="PS50280"/>
    </source>
</evidence>
<dbReference type="InterPro" id="IPR001214">
    <property type="entry name" value="SET_dom"/>
</dbReference>
<dbReference type="Proteomes" id="UP000274504">
    <property type="component" value="Unassembled WGS sequence"/>
</dbReference>
<keyword evidence="4" id="KW-0158">Chromosome</keyword>
<evidence type="ECO:0000256" key="3">
    <source>
        <dbReference type="ARBA" id="ARBA00012188"/>
    </source>
</evidence>
<dbReference type="OrthoDB" id="6627536at2759"/>
<feature type="compositionally biased region" description="Basic residues" evidence="13">
    <location>
        <begin position="558"/>
        <end position="567"/>
    </location>
</feature>
<protein>
    <recommendedName>
        <fullName evidence="3">[histone H4]-N-methyl-L-lysine(20) N-methyltransferase</fullName>
        <ecNumber evidence="3">2.1.1.362</ecNumber>
    </recommendedName>
</protein>
<keyword evidence="8" id="KW-0949">S-adenosyl-L-methionine</keyword>
<feature type="compositionally biased region" description="Polar residues" evidence="13">
    <location>
        <begin position="635"/>
        <end position="651"/>
    </location>
</feature>
<sequence length="778" mass="86576">MAKRSEPKIPSINGSHRMVWCDLVEADDYATSITVDPFLGFKTHKMTSMRIRISNQVSSRLKKIVEDFQTHKDFELAYKQLISEDIGIKQQWKTDPRFRDHIYRYLLLFDERSGIKIAPCYRYASEGHIGGAIFATKDWPKGSKIYTLVGCIAELTKDEERSFLRQKENDFSVMYSSRKQKSQLWLGPAAYVNHDCQPNCEFTISCDGDDRMSLTAIRDIKVGDEIYIFYGLDFFDTNNAACECFTCELLGKGSFAETAVSAVQGGSGGTVSASTTDCSPGASPTSLSSVPSTAKPYRISQGYSVAATIRERLKQAPMPHLRRRGSCPTSTNPNAPTLSTQSSTDSMASSGLLMKGLSTGLALSAVNPGCYRLRHTSFRLDRLKSQISEVFSSFSQQRQHREKQQEASASTLQLQIPSTRPRRQSLQQQQSHNSSISVELRSRRRRTKLVSPPTSSVATRKRILESVEQTMEGKEIKEEQHPEKKRRLSARISARLASSEKEQTSAQSSEYTTAKGTYCPPSPTSSSSTSSTTPMTFEEEARTYEMPQIQQQEQQSGRRFRSQRLQRRSKDYAVENSTTTTTSYTLRNSIDLSVDSPKTPSTCSTASTYPAISIATTNEIPPTPPRLLLSRRRSGQQTGSEDSDTLPQTNGDTDEWFIRGAESECESINHCQVPLELINMLGFTSSSSVANTPSPPILQAAPSPSPPMLQRVSDDERSTFAFRDSNNIYPTLGESGSEIGSSENATRPLKMKIRRRGKKFFVFPPVVDSSISEANGQQ</sequence>
<dbReference type="GO" id="GO:0005694">
    <property type="term" value="C:chromosome"/>
    <property type="evidence" value="ECO:0007669"/>
    <property type="project" value="UniProtKB-SubCell"/>
</dbReference>
<feature type="compositionally biased region" description="Polar residues" evidence="13">
    <location>
        <begin position="504"/>
        <end position="515"/>
    </location>
</feature>
<dbReference type="PROSITE" id="PS50280">
    <property type="entry name" value="SET"/>
    <property type="match status" value="1"/>
</dbReference>
<keyword evidence="10" id="KW-0805">Transcription regulation</keyword>
<evidence type="ECO:0000256" key="11">
    <source>
        <dbReference type="ARBA" id="ARBA00023163"/>
    </source>
</evidence>
<dbReference type="Proteomes" id="UP000321570">
    <property type="component" value="Unassembled WGS sequence"/>
</dbReference>
<keyword evidence="5" id="KW-0678">Repressor</keyword>
<feature type="compositionally biased region" description="Polar residues" evidence="13">
    <location>
        <begin position="282"/>
        <end position="292"/>
    </location>
</feature>
<evidence type="ECO:0000256" key="9">
    <source>
        <dbReference type="ARBA" id="ARBA00022853"/>
    </source>
</evidence>
<name>A0A158QEF3_HYMDI</name>
<keyword evidence="7" id="KW-0808">Transferase</keyword>
<dbReference type="GO" id="GO:0140941">
    <property type="term" value="F:histone H4K20me methyltransferase activity"/>
    <property type="evidence" value="ECO:0007669"/>
    <property type="project" value="UniProtKB-EC"/>
</dbReference>
<evidence type="ECO:0000256" key="5">
    <source>
        <dbReference type="ARBA" id="ARBA00022491"/>
    </source>
</evidence>
<keyword evidence="12" id="KW-0539">Nucleus</keyword>
<dbReference type="InterPro" id="IPR025790">
    <property type="entry name" value="Suv4-20_animal"/>
</dbReference>
<evidence type="ECO:0000256" key="8">
    <source>
        <dbReference type="ARBA" id="ARBA00022691"/>
    </source>
</evidence>
<dbReference type="InterPro" id="IPR046341">
    <property type="entry name" value="SET_dom_sf"/>
</dbReference>
<keyword evidence="18" id="KW-1185">Reference proteome</keyword>
<evidence type="ECO:0000256" key="1">
    <source>
        <dbReference type="ARBA" id="ARBA00004123"/>
    </source>
</evidence>
<accession>A0A158QEF3</accession>
<evidence type="ECO:0000256" key="13">
    <source>
        <dbReference type="SAM" id="MobiDB-lite"/>
    </source>
</evidence>
<dbReference type="InterPro" id="IPR039977">
    <property type="entry name" value="Suv4-20/Set9"/>
</dbReference>
<evidence type="ECO:0000256" key="2">
    <source>
        <dbReference type="ARBA" id="ARBA00004286"/>
    </source>
</evidence>
<feature type="compositionally biased region" description="Low complexity" evidence="13">
    <location>
        <begin position="424"/>
        <end position="437"/>
    </location>
</feature>
<dbReference type="CDD" id="cd10524">
    <property type="entry name" value="SET_Suv4-20-like"/>
    <property type="match status" value="1"/>
</dbReference>
<feature type="region of interest" description="Disordered" evidence="13">
    <location>
        <begin position="470"/>
        <end position="489"/>
    </location>
</feature>
<evidence type="ECO:0000256" key="7">
    <source>
        <dbReference type="ARBA" id="ARBA00022679"/>
    </source>
</evidence>
<dbReference type="STRING" id="6216.A0A158QEF3"/>
<reference evidence="15 17" key="2">
    <citation type="submission" date="2018-11" db="EMBL/GenBank/DDBJ databases">
        <authorList>
            <consortium name="Pathogen Informatics"/>
        </authorList>
    </citation>
    <scope>NUCLEOTIDE SEQUENCE [LARGE SCALE GENOMIC DNA]</scope>
</reference>
<keyword evidence="6" id="KW-0489">Methyltransferase</keyword>
<feature type="region of interest" description="Disordered" evidence="13">
    <location>
        <begin position="494"/>
        <end position="580"/>
    </location>
</feature>
<dbReference type="PANTHER" id="PTHR12977">
    <property type="entry name" value="SUPPRESSOR OF VARIEGATION 4-20-RELATED"/>
    <property type="match status" value="1"/>
</dbReference>
<evidence type="ECO:0000256" key="12">
    <source>
        <dbReference type="ARBA" id="ARBA00023242"/>
    </source>
</evidence>
<dbReference type="PANTHER" id="PTHR12977:SF4">
    <property type="entry name" value="HISTONE-LYSINE N-METHYLTRANSFERASE KMT5B"/>
    <property type="match status" value="1"/>
</dbReference>
<evidence type="ECO:0000313" key="15">
    <source>
        <dbReference type="EMBL" id="VDL59630.1"/>
    </source>
</evidence>
<feature type="compositionally biased region" description="Polar residues" evidence="13">
    <location>
        <begin position="327"/>
        <end position="338"/>
    </location>
</feature>
<dbReference type="EMBL" id="UYSG01010923">
    <property type="protein sequence ID" value="VDL59630.1"/>
    <property type="molecule type" value="Genomic_DNA"/>
</dbReference>
<keyword evidence="9" id="KW-0156">Chromatin regulator</keyword>
<feature type="region of interest" description="Disordered" evidence="13">
    <location>
        <begin position="614"/>
        <end position="653"/>
    </location>
</feature>
<feature type="compositionally biased region" description="Low complexity" evidence="13">
    <location>
        <begin position="733"/>
        <end position="743"/>
    </location>
</feature>
<reference evidence="19" key="1">
    <citation type="submission" date="2016-04" db="UniProtKB">
        <authorList>
            <consortium name="WormBaseParasite"/>
        </authorList>
    </citation>
    <scope>IDENTIFICATION</scope>
</reference>
<dbReference type="GO" id="GO:0032259">
    <property type="term" value="P:methylation"/>
    <property type="evidence" value="ECO:0007669"/>
    <property type="project" value="UniProtKB-KW"/>
</dbReference>
<organism evidence="19">
    <name type="scientific">Hymenolepis diminuta</name>
    <name type="common">Rat tapeworm</name>
    <dbReference type="NCBI Taxonomy" id="6216"/>
    <lineage>
        <taxon>Eukaryota</taxon>
        <taxon>Metazoa</taxon>
        <taxon>Spiralia</taxon>
        <taxon>Lophotrochozoa</taxon>
        <taxon>Platyhelminthes</taxon>
        <taxon>Cestoda</taxon>
        <taxon>Eucestoda</taxon>
        <taxon>Cyclophyllidea</taxon>
        <taxon>Hymenolepididae</taxon>
        <taxon>Hymenolepis</taxon>
    </lineage>
</organism>
<comment type="subcellular location">
    <subcellularLocation>
        <location evidence="2">Chromosome</location>
    </subcellularLocation>
    <subcellularLocation>
        <location evidence="1">Nucleus</location>
    </subcellularLocation>
</comment>
<dbReference type="EMBL" id="CABIJS010000719">
    <property type="protein sequence ID" value="VUZ57561.1"/>
    <property type="molecule type" value="Genomic_DNA"/>
</dbReference>
<dbReference type="InterPro" id="IPR041938">
    <property type="entry name" value="Hist-Lys_N-MTase_N"/>
</dbReference>
<evidence type="ECO:0000256" key="6">
    <source>
        <dbReference type="ARBA" id="ARBA00022603"/>
    </source>
</evidence>